<dbReference type="GO" id="GO:0003676">
    <property type="term" value="F:nucleic acid binding"/>
    <property type="evidence" value="ECO:0007669"/>
    <property type="project" value="InterPro"/>
</dbReference>
<evidence type="ECO:0000313" key="2">
    <source>
        <dbReference type="Proteomes" id="UP000194439"/>
    </source>
</evidence>
<dbReference type="Proteomes" id="UP000194439">
    <property type="component" value="Unassembled WGS sequence"/>
</dbReference>
<dbReference type="Gene3D" id="3.40.1350.10">
    <property type="match status" value="1"/>
</dbReference>
<evidence type="ECO:0000313" key="1">
    <source>
        <dbReference type="EMBL" id="SME51279.1"/>
    </source>
</evidence>
<evidence type="ECO:0008006" key="3">
    <source>
        <dbReference type="Google" id="ProtNLM"/>
    </source>
</evidence>
<accession>A0A1Y6AVQ7</accession>
<protein>
    <recommendedName>
        <fullName evidence="3">DUF91 domain-containing protein</fullName>
    </recommendedName>
</protein>
<dbReference type="EMBL" id="FWZD01000077">
    <property type="protein sequence ID" value="SME51279.1"/>
    <property type="molecule type" value="Genomic_DNA"/>
</dbReference>
<name>A0A1Y6AVQ7_9BACI</name>
<reference evidence="2" key="1">
    <citation type="submission" date="2017-04" db="EMBL/GenBank/DDBJ databases">
        <authorList>
            <person name="Criscuolo A."/>
        </authorList>
    </citation>
    <scope>NUCLEOTIDE SEQUENCE [LARGE SCALE GENOMIC DNA]</scope>
</reference>
<proteinExistence type="predicted"/>
<dbReference type="AlphaFoldDB" id="A0A1Y6AVQ7"/>
<gene>
    <name evidence="1" type="ORF">BACERE00185_05675</name>
</gene>
<organism evidence="1 2">
    <name type="scientific">Bacillus mobilis</name>
    <dbReference type="NCBI Taxonomy" id="2026190"/>
    <lineage>
        <taxon>Bacteria</taxon>
        <taxon>Bacillati</taxon>
        <taxon>Bacillota</taxon>
        <taxon>Bacilli</taxon>
        <taxon>Bacillales</taxon>
        <taxon>Bacillaceae</taxon>
        <taxon>Bacillus</taxon>
        <taxon>Bacillus cereus group</taxon>
    </lineage>
</organism>
<sequence>MLFKVKVDNSSEKNTTLQLDEKKIKEITFKKLKLVEANLEEFLEGNIHLLTMEEEYDLMIVGKQVINNQHKRTDLVALDSDGNIVIIEIKRDIQDMKGRIDNFESQAIRYASSFTKTHTVEGLVDKVYKSYLFNKGSLTLEEAKEKGIENIKQFLNKNGVEEINNDQRIILVASSFDENVLSASAWLNIKGVDISCFEITPYEIENDTKSEYMLNIKRVLPLETEDAFLSDINNIGYKKEKEKTSNKKHAKLADMIEKKIVHIGDTIYHVKDEKETTAKIVDGTRVEFKGELMTLNQWATLLVEGKKANAYVYAFVKEKHKTLHELRKEYNSILAVGKYDPIE</sequence>
<dbReference type="RefSeq" id="WP_088030108.1">
    <property type="nucleotide sequence ID" value="NZ_FWZD01000077.1"/>
</dbReference>
<dbReference type="InterPro" id="IPR011856">
    <property type="entry name" value="tRNA_endonuc-like_dom_sf"/>
</dbReference>